<keyword evidence="1" id="KW-0677">Repeat</keyword>
<dbReference type="EMBL" id="DS566007">
    <property type="status" value="NOT_ANNOTATED_CDS"/>
    <property type="molecule type" value="Genomic_DNA"/>
</dbReference>
<dbReference type="eggNOG" id="ENOG502S2RK">
    <property type="taxonomic scope" value="Eukaryota"/>
</dbReference>
<feature type="region of interest" description="Disordered" evidence="2">
    <location>
        <begin position="1"/>
        <end position="109"/>
    </location>
</feature>
<dbReference type="OMA" id="ELMSEYM"/>
<reference evidence="4" key="2">
    <citation type="submission" date="2015-06" db="UniProtKB">
        <authorList>
            <consortium name="EnsemblProtists"/>
        </authorList>
    </citation>
    <scope>IDENTIFICATION</scope>
    <source>
        <strain evidence="4">Pr102</strain>
    </source>
</reference>
<dbReference type="InterPro" id="IPR041243">
    <property type="entry name" value="STI1/HOP_DP"/>
</dbReference>
<evidence type="ECO:0000313" key="5">
    <source>
        <dbReference type="Proteomes" id="UP000005238"/>
    </source>
</evidence>
<sequence>MKDMGHENWEDDEPPMLGEVDTSTEDNQLAEETSAPDTNIMDEMVAIAQYAKENKRKQQAEERNRKSFGQGLKKGFFNTTKTTKDKKAASVKSPPTLEPARQQPFSTDLQREERLLVVKQQEEEASKANPTFVFPEVQEAMNSMNQLDPKALQNPAFSKAIADMQQDPQAAVLKYQKDPAVSVMMRDFMEFLGSHFEELGSSAEATSSEKKPMQEHYQGGQLLQDFRMDRDTTPPAPKPPAIVDLDETRRHAIAEMQRRPEEEEQVQHILKNPELLAALSDGNLMQRLHACQQSPGQLQRLAQDPVLGPKLRLLVQHNMVQFAS</sequence>
<evidence type="ECO:0000259" key="3">
    <source>
        <dbReference type="Pfam" id="PF17830"/>
    </source>
</evidence>
<keyword evidence="5" id="KW-1185">Reference proteome</keyword>
<name>H3GGI3_PHYRM</name>
<dbReference type="HOGENOM" id="CLU_052268_0_0_1"/>
<dbReference type="InParanoid" id="H3GGI3"/>
<feature type="compositionally biased region" description="Basic and acidic residues" evidence="2">
    <location>
        <begin position="52"/>
        <end position="65"/>
    </location>
</feature>
<protein>
    <recommendedName>
        <fullName evidence="3">STI1/HOP DP domain-containing protein</fullName>
    </recommendedName>
</protein>
<reference evidence="5" key="1">
    <citation type="journal article" date="2006" name="Science">
        <title>Phytophthora genome sequences uncover evolutionary origins and mechanisms of pathogenesis.</title>
        <authorList>
            <person name="Tyler B.M."/>
            <person name="Tripathy S."/>
            <person name="Zhang X."/>
            <person name="Dehal P."/>
            <person name="Jiang R.H."/>
            <person name="Aerts A."/>
            <person name="Arredondo F.D."/>
            <person name="Baxter L."/>
            <person name="Bensasson D."/>
            <person name="Beynon J.L."/>
            <person name="Chapman J."/>
            <person name="Damasceno C.M."/>
            <person name="Dorrance A.E."/>
            <person name="Dou D."/>
            <person name="Dickerman A.W."/>
            <person name="Dubchak I.L."/>
            <person name="Garbelotto M."/>
            <person name="Gijzen M."/>
            <person name="Gordon S.G."/>
            <person name="Govers F."/>
            <person name="Grunwald N.J."/>
            <person name="Huang W."/>
            <person name="Ivors K.L."/>
            <person name="Jones R.W."/>
            <person name="Kamoun S."/>
            <person name="Krampis K."/>
            <person name="Lamour K.H."/>
            <person name="Lee M.K."/>
            <person name="McDonald W.H."/>
            <person name="Medina M."/>
            <person name="Meijer H.J."/>
            <person name="Nordberg E.K."/>
            <person name="Maclean D.J."/>
            <person name="Ospina-Giraldo M.D."/>
            <person name="Morris P.F."/>
            <person name="Phuntumart V."/>
            <person name="Putnam N.H."/>
            <person name="Rash S."/>
            <person name="Rose J.K."/>
            <person name="Sakihama Y."/>
            <person name="Salamov A.A."/>
            <person name="Savidor A."/>
            <person name="Scheuring C.F."/>
            <person name="Smith B.M."/>
            <person name="Sobral B.W."/>
            <person name="Terry A."/>
            <person name="Torto-Alalibo T.A."/>
            <person name="Win J."/>
            <person name="Xu Z."/>
            <person name="Zhang H."/>
            <person name="Grigoriev I.V."/>
            <person name="Rokhsar D.S."/>
            <person name="Boore J.L."/>
        </authorList>
    </citation>
    <scope>NUCLEOTIDE SEQUENCE [LARGE SCALE GENOMIC DNA]</scope>
    <source>
        <strain evidence="5">Pr102</strain>
    </source>
</reference>
<evidence type="ECO:0000256" key="2">
    <source>
        <dbReference type="SAM" id="MobiDB-lite"/>
    </source>
</evidence>
<evidence type="ECO:0000256" key="1">
    <source>
        <dbReference type="ARBA" id="ARBA00022737"/>
    </source>
</evidence>
<feature type="compositionally biased region" description="Polar residues" evidence="2">
    <location>
        <begin position="25"/>
        <end position="37"/>
    </location>
</feature>
<dbReference type="Proteomes" id="UP000005238">
    <property type="component" value="Unassembled WGS sequence"/>
</dbReference>
<accession>H3GGI3</accession>
<organism evidence="4 5">
    <name type="scientific">Phytophthora ramorum</name>
    <name type="common">Sudden oak death agent</name>
    <dbReference type="NCBI Taxonomy" id="164328"/>
    <lineage>
        <taxon>Eukaryota</taxon>
        <taxon>Sar</taxon>
        <taxon>Stramenopiles</taxon>
        <taxon>Oomycota</taxon>
        <taxon>Peronosporomycetes</taxon>
        <taxon>Peronosporales</taxon>
        <taxon>Peronosporaceae</taxon>
        <taxon>Phytophthora</taxon>
    </lineage>
</organism>
<proteinExistence type="predicted"/>
<dbReference type="EnsemblProtists" id="Phyra74932">
    <property type="protein sequence ID" value="Phyra74932"/>
    <property type="gene ID" value="Phyra74932"/>
</dbReference>
<dbReference type="Pfam" id="PF17830">
    <property type="entry name" value="STI1-HOP_DP"/>
    <property type="match status" value="1"/>
</dbReference>
<dbReference type="AlphaFoldDB" id="H3GGI3"/>
<dbReference type="VEuPathDB" id="FungiDB:KRP22_902"/>
<dbReference type="VEuPathDB" id="FungiDB:KRP23_13224"/>
<dbReference type="Gene3D" id="1.10.260.100">
    <property type="match status" value="2"/>
</dbReference>
<evidence type="ECO:0000313" key="4">
    <source>
        <dbReference type="EnsemblProtists" id="Phyra74932"/>
    </source>
</evidence>
<feature type="domain" description="STI1/HOP DP" evidence="3">
    <location>
        <begin position="263"/>
        <end position="315"/>
    </location>
</feature>